<dbReference type="GO" id="GO:0005198">
    <property type="term" value="F:structural molecule activity"/>
    <property type="evidence" value="ECO:0007669"/>
    <property type="project" value="InterPro"/>
</dbReference>
<gene>
    <name evidence="2" type="ORF">NCTC12420_02108</name>
</gene>
<dbReference type="InterPro" id="IPR006429">
    <property type="entry name" value="Phage_lambda_portal"/>
</dbReference>
<dbReference type="NCBIfam" id="TIGR01539">
    <property type="entry name" value="portal_lambda"/>
    <property type="match status" value="1"/>
</dbReference>
<dbReference type="Proteomes" id="UP000254220">
    <property type="component" value="Unassembled WGS sequence"/>
</dbReference>
<protein>
    <submittedName>
        <fullName evidence="2">Phage portal protein, lambda family protein</fullName>
    </submittedName>
</protein>
<evidence type="ECO:0000313" key="2">
    <source>
        <dbReference type="EMBL" id="SUI02349.1"/>
    </source>
</evidence>
<evidence type="ECO:0000256" key="1">
    <source>
        <dbReference type="SAM" id="MobiDB-lite"/>
    </source>
</evidence>
<dbReference type="EMBL" id="UGYB01000001">
    <property type="protein sequence ID" value="SUI02349.1"/>
    <property type="molecule type" value="Genomic_DNA"/>
</dbReference>
<organism evidence="2 3">
    <name type="scientific">Salmonella enterica subsp. indica</name>
    <dbReference type="NCBI Taxonomy" id="59207"/>
    <lineage>
        <taxon>Bacteria</taxon>
        <taxon>Pseudomonadati</taxon>
        <taxon>Pseudomonadota</taxon>
        <taxon>Gammaproteobacteria</taxon>
        <taxon>Enterobacterales</taxon>
        <taxon>Enterobacteriaceae</taxon>
        <taxon>Salmonella</taxon>
    </lineage>
</organism>
<dbReference type="AlphaFoldDB" id="A0A379XPD9"/>
<reference evidence="2 3" key="1">
    <citation type="submission" date="2018-06" db="EMBL/GenBank/DDBJ databases">
        <authorList>
            <consortium name="Pathogen Informatics"/>
            <person name="Doyle S."/>
        </authorList>
    </citation>
    <scope>NUCLEOTIDE SEQUENCE [LARGE SCALE GENOMIC DNA]</scope>
    <source>
        <strain evidence="2 3">NCTC12420</strain>
    </source>
</reference>
<name>A0A379XPD9_SALER</name>
<accession>A0A379XPD9</accession>
<feature type="compositionally biased region" description="Basic and acidic residues" evidence="1">
    <location>
        <begin position="142"/>
        <end position="178"/>
    </location>
</feature>
<evidence type="ECO:0000313" key="3">
    <source>
        <dbReference type="Proteomes" id="UP000254220"/>
    </source>
</evidence>
<sequence>MAAGLRGSFSSIARNYDGTYSAQRQELVEAQEGYSILQDSFIAAFTRPLYRRWLAAAVASGAIEVPAGTDMSSLFNAVYSGPVMPWIDPLKEANAWRVLIRGGAATEGDWVRARGGAPADVKRRRKAETDENRKLGLVFDTDPAHETGEQSDAKEEKKDPEKSTQGDGSRAREERKRR</sequence>
<dbReference type="GO" id="GO:0019068">
    <property type="term" value="P:virion assembly"/>
    <property type="evidence" value="ECO:0007669"/>
    <property type="project" value="InterPro"/>
</dbReference>
<feature type="region of interest" description="Disordered" evidence="1">
    <location>
        <begin position="115"/>
        <end position="178"/>
    </location>
</feature>
<proteinExistence type="predicted"/>